<organism evidence="9 10">
    <name type="scientific">Pseudoalteromonas fenneropenaei</name>
    <dbReference type="NCBI Taxonomy" id="1737459"/>
    <lineage>
        <taxon>Bacteria</taxon>
        <taxon>Pseudomonadati</taxon>
        <taxon>Pseudomonadota</taxon>
        <taxon>Gammaproteobacteria</taxon>
        <taxon>Alteromonadales</taxon>
        <taxon>Pseudoalteromonadaceae</taxon>
        <taxon>Pseudoalteromonas</taxon>
    </lineage>
</organism>
<dbReference type="Proteomes" id="UP001595453">
    <property type="component" value="Unassembled WGS sequence"/>
</dbReference>
<evidence type="ECO:0000313" key="10">
    <source>
        <dbReference type="Proteomes" id="UP001595453"/>
    </source>
</evidence>
<keyword evidence="5 7" id="KW-0975">Bacterial flagellum</keyword>
<evidence type="ECO:0000256" key="5">
    <source>
        <dbReference type="ARBA" id="ARBA00023143"/>
    </source>
</evidence>
<keyword evidence="2 7" id="KW-0812">Transmembrane</keyword>
<keyword evidence="9" id="KW-0282">Flagellum</keyword>
<keyword evidence="9" id="KW-0969">Cilium</keyword>
<keyword evidence="10" id="KW-1185">Reference proteome</keyword>
<dbReference type="RefSeq" id="WP_377121393.1">
    <property type="nucleotide sequence ID" value="NZ_JBHRSD010000010.1"/>
</dbReference>
<evidence type="ECO:0000256" key="6">
    <source>
        <dbReference type="ARBA" id="ARBA00037937"/>
    </source>
</evidence>
<keyword evidence="3 7" id="KW-1133">Transmembrane helix</keyword>
<dbReference type="PANTHER" id="PTHR38766:SF1">
    <property type="entry name" value="FLAGELLAR PROTEIN FLIO"/>
    <property type="match status" value="1"/>
</dbReference>
<evidence type="ECO:0000256" key="2">
    <source>
        <dbReference type="ARBA" id="ARBA00022692"/>
    </source>
</evidence>
<comment type="subcellular location">
    <subcellularLocation>
        <location evidence="7">Cell membrane</location>
    </subcellularLocation>
    <subcellularLocation>
        <location evidence="7">Bacterial flagellum basal body</location>
    </subcellularLocation>
</comment>
<evidence type="ECO:0000256" key="3">
    <source>
        <dbReference type="ARBA" id="ARBA00022989"/>
    </source>
</evidence>
<proteinExistence type="inferred from homology"/>
<gene>
    <name evidence="9" type="primary">fliO</name>
    <name evidence="9" type="ORF">ACFOEE_04630</name>
</gene>
<evidence type="ECO:0000256" key="8">
    <source>
        <dbReference type="SAM" id="SignalP"/>
    </source>
</evidence>
<evidence type="ECO:0000313" key="9">
    <source>
        <dbReference type="EMBL" id="MFC3031795.1"/>
    </source>
</evidence>
<dbReference type="EMBL" id="JBHRSD010000010">
    <property type="protein sequence ID" value="MFC3031795.1"/>
    <property type="molecule type" value="Genomic_DNA"/>
</dbReference>
<evidence type="ECO:0000256" key="1">
    <source>
        <dbReference type="ARBA" id="ARBA00022475"/>
    </source>
</evidence>
<evidence type="ECO:0000256" key="4">
    <source>
        <dbReference type="ARBA" id="ARBA00023136"/>
    </source>
</evidence>
<dbReference type="InterPro" id="IPR022781">
    <property type="entry name" value="Flagellar_biosynth_FliO"/>
</dbReference>
<dbReference type="Pfam" id="PF04347">
    <property type="entry name" value="FliO"/>
    <property type="match status" value="1"/>
</dbReference>
<accession>A0ABV7CGR4</accession>
<dbReference type="NCBIfam" id="TIGR03500">
    <property type="entry name" value="FliO_TIGR"/>
    <property type="match status" value="1"/>
</dbReference>
<feature type="transmembrane region" description="Helical" evidence="7">
    <location>
        <begin position="34"/>
        <end position="53"/>
    </location>
</feature>
<feature type="chain" id="PRO_5045337061" description="Flagellar protein" evidence="8">
    <location>
        <begin position="19"/>
        <end position="133"/>
    </location>
</feature>
<name>A0ABV7CGR4_9GAMM</name>
<keyword evidence="8" id="KW-0732">Signal</keyword>
<dbReference type="PANTHER" id="PTHR38766">
    <property type="entry name" value="FLAGELLAR PROTEIN FLIO"/>
    <property type="match status" value="1"/>
</dbReference>
<protein>
    <recommendedName>
        <fullName evidence="7">Flagellar protein</fullName>
    </recommendedName>
</protein>
<comment type="caution">
    <text evidence="9">The sequence shown here is derived from an EMBL/GenBank/DDBJ whole genome shotgun (WGS) entry which is preliminary data.</text>
</comment>
<keyword evidence="4 7" id="KW-0472">Membrane</keyword>
<keyword evidence="9" id="KW-0966">Cell projection</keyword>
<keyword evidence="1 7" id="KW-1003">Cell membrane</keyword>
<evidence type="ECO:0000256" key="7">
    <source>
        <dbReference type="RuleBase" id="RU362064"/>
    </source>
</evidence>
<dbReference type="InterPro" id="IPR052205">
    <property type="entry name" value="FliO/MopB"/>
</dbReference>
<feature type="signal peptide" evidence="8">
    <location>
        <begin position="1"/>
        <end position="18"/>
    </location>
</feature>
<reference evidence="10" key="1">
    <citation type="journal article" date="2019" name="Int. J. Syst. Evol. Microbiol.">
        <title>The Global Catalogue of Microorganisms (GCM) 10K type strain sequencing project: providing services to taxonomists for standard genome sequencing and annotation.</title>
        <authorList>
            <consortium name="The Broad Institute Genomics Platform"/>
            <consortium name="The Broad Institute Genome Sequencing Center for Infectious Disease"/>
            <person name="Wu L."/>
            <person name="Ma J."/>
        </authorList>
    </citation>
    <scope>NUCLEOTIDE SEQUENCE [LARGE SCALE GENOMIC DNA]</scope>
    <source>
        <strain evidence="10">KCTC 42730</strain>
    </source>
</reference>
<sequence length="133" mass="14576">MKAAFLLVAMFGSGKVVASATTSAPAVAMGDMVSMLLSLFAVVILIVAMAMLMKRLNPNLGNSENFKVIRSMPLGNRERLLVVEIDNKQHLLGVTANSINYLYQLEQPLPEHAMPPLAQNFSKLLQRAHNKNE</sequence>
<comment type="similarity">
    <text evidence="6 7">Belongs to the FliO/MopB family.</text>
</comment>